<dbReference type="AlphaFoldDB" id="A0A075A0J4"/>
<proteinExistence type="predicted"/>
<dbReference type="CTD" id="20315082"/>
<dbReference type="KEGG" id="ovi:T265_00894"/>
<dbReference type="EMBL" id="KL596627">
    <property type="protein sequence ID" value="KER33198.1"/>
    <property type="molecule type" value="Genomic_DNA"/>
</dbReference>
<name>A0A075A0J4_OPIVI</name>
<dbReference type="Proteomes" id="UP000054324">
    <property type="component" value="Unassembled WGS sequence"/>
</dbReference>
<feature type="region of interest" description="Disordered" evidence="1">
    <location>
        <begin position="37"/>
        <end position="61"/>
    </location>
</feature>
<organism evidence="2 3">
    <name type="scientific">Opisthorchis viverrini</name>
    <name type="common">Southeast Asian liver fluke</name>
    <dbReference type="NCBI Taxonomy" id="6198"/>
    <lineage>
        <taxon>Eukaryota</taxon>
        <taxon>Metazoa</taxon>
        <taxon>Spiralia</taxon>
        <taxon>Lophotrochozoa</taxon>
        <taxon>Platyhelminthes</taxon>
        <taxon>Trematoda</taxon>
        <taxon>Digenea</taxon>
        <taxon>Opisthorchiida</taxon>
        <taxon>Opisthorchiata</taxon>
        <taxon>Opisthorchiidae</taxon>
        <taxon>Opisthorchis</taxon>
    </lineage>
</organism>
<evidence type="ECO:0000313" key="3">
    <source>
        <dbReference type="Proteomes" id="UP000054324"/>
    </source>
</evidence>
<gene>
    <name evidence="2" type="ORF">T265_00894</name>
</gene>
<evidence type="ECO:0000256" key="1">
    <source>
        <dbReference type="SAM" id="MobiDB-lite"/>
    </source>
</evidence>
<protein>
    <submittedName>
        <fullName evidence="2">Uncharacterized protein</fullName>
    </submittedName>
</protein>
<dbReference type="RefSeq" id="XP_009163053.1">
    <property type="nucleotide sequence ID" value="XM_009164789.1"/>
</dbReference>
<evidence type="ECO:0000313" key="2">
    <source>
        <dbReference type="EMBL" id="KER33198.1"/>
    </source>
</evidence>
<dbReference type="GeneID" id="20315082"/>
<accession>A0A075A0J4</accession>
<sequence>MTKEVFVKLVMDTHFTGLATRQEKRDHVVSLSLSGRTRKMLGTEPRDINPDLASHGQFKPT</sequence>
<keyword evidence="3" id="KW-1185">Reference proteome</keyword>
<reference evidence="2 3" key="1">
    <citation type="submission" date="2013-11" db="EMBL/GenBank/DDBJ databases">
        <title>Opisthorchis viverrini - life in the bile duct.</title>
        <authorList>
            <person name="Young N.D."/>
            <person name="Nagarajan N."/>
            <person name="Lin S.J."/>
            <person name="Korhonen P.K."/>
            <person name="Jex A.R."/>
            <person name="Hall R.S."/>
            <person name="Safavi-Hemami H."/>
            <person name="Kaewkong W."/>
            <person name="Bertrand D."/>
            <person name="Gao S."/>
            <person name="Seet Q."/>
            <person name="Wongkham S."/>
            <person name="Teh B.T."/>
            <person name="Wongkham C."/>
            <person name="Intapan P.M."/>
            <person name="Maleewong W."/>
            <person name="Yang X."/>
            <person name="Hu M."/>
            <person name="Wang Z."/>
            <person name="Hofmann A."/>
            <person name="Sternberg P.W."/>
            <person name="Tan P."/>
            <person name="Wang J."/>
            <person name="Gasser R.B."/>
        </authorList>
    </citation>
    <scope>NUCLEOTIDE SEQUENCE [LARGE SCALE GENOMIC DNA]</scope>
</reference>